<dbReference type="GO" id="GO:0080120">
    <property type="term" value="P:CAAX-box protein maturation"/>
    <property type="evidence" value="ECO:0007669"/>
    <property type="project" value="UniProtKB-ARBA"/>
</dbReference>
<feature type="transmembrane region" description="Helical" evidence="1">
    <location>
        <begin position="140"/>
        <end position="159"/>
    </location>
</feature>
<evidence type="ECO:0000259" key="2">
    <source>
        <dbReference type="Pfam" id="PF02517"/>
    </source>
</evidence>
<dbReference type="InterPro" id="IPR003675">
    <property type="entry name" value="Rce1/LyrA-like_dom"/>
</dbReference>
<accession>A0A0S4U413</accession>
<proteinExistence type="predicted"/>
<protein>
    <recommendedName>
        <fullName evidence="2">CAAX prenyl protease 2/Lysostaphin resistance protein A-like domain-containing protein</fullName>
    </recommendedName>
</protein>
<evidence type="ECO:0000256" key="1">
    <source>
        <dbReference type="SAM" id="Phobius"/>
    </source>
</evidence>
<feature type="transmembrane region" description="Helical" evidence="1">
    <location>
        <begin position="220"/>
        <end position="241"/>
    </location>
</feature>
<feature type="transmembrane region" description="Helical" evidence="1">
    <location>
        <begin position="62"/>
        <end position="79"/>
    </location>
</feature>
<dbReference type="GO" id="GO:0004175">
    <property type="term" value="F:endopeptidase activity"/>
    <property type="evidence" value="ECO:0007669"/>
    <property type="project" value="UniProtKB-ARBA"/>
</dbReference>
<name>A0A0S4U413_RALSL</name>
<evidence type="ECO:0000313" key="3">
    <source>
        <dbReference type="EMBL" id="CUV16978.1"/>
    </source>
</evidence>
<dbReference type="EMBL" id="LN899821">
    <property type="protein sequence ID" value="CUV16978.1"/>
    <property type="molecule type" value="Genomic_DNA"/>
</dbReference>
<keyword evidence="1" id="KW-1133">Transmembrane helix</keyword>
<reference evidence="3" key="1">
    <citation type="submission" date="2015-10" db="EMBL/GenBank/DDBJ databases">
        <authorList>
            <person name="Gilbert D.G."/>
        </authorList>
    </citation>
    <scope>NUCLEOTIDE SEQUENCE</scope>
    <source>
        <strain evidence="3">Phyl III-seqv23</strain>
    </source>
</reference>
<dbReference type="Pfam" id="PF02517">
    <property type="entry name" value="Rce1-like"/>
    <property type="match status" value="1"/>
</dbReference>
<keyword evidence="1" id="KW-0812">Transmembrane</keyword>
<sequence length="246" mass="26888">METLPISAQEGRARATGLIGAFASRGSWRAVLLGLLACGIWLISTAWIVGQFTPRTQHDYSVPVQFGLPALLLLAAFAAHKRWCFPDIRFVGNVRRSVVVQGIVAVTIIYLAVYGAALWMGQPREPRMMRLYDDLTPVQIAVMLASMPILVPVVEELVFRHFLLSVLPFKKNGWVAGVAVVVTAVLFALGHTSYEYTTTYVLLFAVGVVLALARIRTDGLALPMGLHAYAIAFALVCDQAVRHLKG</sequence>
<feature type="transmembrane region" description="Helical" evidence="1">
    <location>
        <begin position="196"/>
        <end position="213"/>
    </location>
</feature>
<feature type="transmembrane region" description="Helical" evidence="1">
    <location>
        <begin position="30"/>
        <end position="50"/>
    </location>
</feature>
<feature type="domain" description="CAAX prenyl protease 2/Lysostaphin resistance protein A-like" evidence="2">
    <location>
        <begin position="139"/>
        <end position="229"/>
    </location>
</feature>
<organism evidence="3">
    <name type="scientific">Ralstonia solanacearum</name>
    <name type="common">Pseudomonas solanacearum</name>
    <dbReference type="NCBI Taxonomy" id="305"/>
    <lineage>
        <taxon>Bacteria</taxon>
        <taxon>Pseudomonadati</taxon>
        <taxon>Pseudomonadota</taxon>
        <taxon>Betaproteobacteria</taxon>
        <taxon>Burkholderiales</taxon>
        <taxon>Burkholderiaceae</taxon>
        <taxon>Ralstonia</taxon>
        <taxon>Ralstonia solanacearum species complex</taxon>
    </lineage>
</organism>
<feature type="transmembrane region" description="Helical" evidence="1">
    <location>
        <begin position="99"/>
        <end position="120"/>
    </location>
</feature>
<keyword evidence="1" id="KW-0472">Membrane</keyword>
<dbReference type="AlphaFoldDB" id="A0A0S4U413"/>
<gene>
    <name evidence="3" type="ORF">PSS4_v1_210019</name>
</gene>
<feature type="transmembrane region" description="Helical" evidence="1">
    <location>
        <begin position="171"/>
        <end position="190"/>
    </location>
</feature>